<keyword evidence="4 10" id="KW-0328">Glycosyltransferase</keyword>
<dbReference type="InterPro" id="IPR008979">
    <property type="entry name" value="Galactose-bd-like_sf"/>
</dbReference>
<evidence type="ECO:0000256" key="1">
    <source>
        <dbReference type="ARBA" id="ARBA00004127"/>
    </source>
</evidence>
<feature type="domain" description="Protein O-mannosyl-transferase C-terminal four TM" evidence="12">
    <location>
        <begin position="462"/>
        <end position="639"/>
    </location>
</feature>
<reference evidence="13 14" key="1">
    <citation type="submission" date="2024-03" db="EMBL/GenBank/DDBJ databases">
        <title>Human intestinal bacterial collection.</title>
        <authorList>
            <person name="Pauvert C."/>
            <person name="Hitch T.C.A."/>
            <person name="Clavel T."/>
        </authorList>
    </citation>
    <scope>NUCLEOTIDE SEQUENCE [LARGE SCALE GENOMIC DNA]</scope>
    <source>
        <strain evidence="13 14">CLA-AP-H34</strain>
    </source>
</reference>
<keyword evidence="5 10" id="KW-0808">Transferase</keyword>
<dbReference type="InterPro" id="IPR003342">
    <property type="entry name" value="ArnT-like_N"/>
</dbReference>
<dbReference type="Proteomes" id="UP001440599">
    <property type="component" value="Unassembled WGS sequence"/>
</dbReference>
<feature type="transmembrane region" description="Helical" evidence="10">
    <location>
        <begin position="6"/>
        <end position="27"/>
    </location>
</feature>
<gene>
    <name evidence="13" type="ORF">WMO45_09590</name>
</gene>
<evidence type="ECO:0000256" key="6">
    <source>
        <dbReference type="ARBA" id="ARBA00022692"/>
    </source>
</evidence>
<dbReference type="InterPro" id="IPR032421">
    <property type="entry name" value="PMT_4TMC"/>
</dbReference>
<dbReference type="RefSeq" id="WP_349140476.1">
    <property type="nucleotide sequence ID" value="NZ_JBBMFT010000005.1"/>
</dbReference>
<feature type="domain" description="ArnT-like N-terminal" evidence="11">
    <location>
        <begin position="283"/>
        <end position="444"/>
    </location>
</feature>
<evidence type="ECO:0000256" key="7">
    <source>
        <dbReference type="ARBA" id="ARBA00022989"/>
    </source>
</evidence>
<dbReference type="Gene3D" id="2.60.120.260">
    <property type="entry name" value="Galactose-binding domain-like"/>
    <property type="match status" value="1"/>
</dbReference>
<dbReference type="SUPFAM" id="SSF49785">
    <property type="entry name" value="Galactose-binding domain-like"/>
    <property type="match status" value="1"/>
</dbReference>
<evidence type="ECO:0000256" key="4">
    <source>
        <dbReference type="ARBA" id="ARBA00022676"/>
    </source>
</evidence>
<comment type="function">
    <text evidence="10">Protein O-mannosyltransferase that catalyzes the transfer of a single mannose residue from a polyprenol phospho-mannosyl lipidic donor to the hydroxyl group of selected serine and threonine residues in acceptor proteins.</text>
</comment>
<comment type="subcellular location">
    <subcellularLocation>
        <location evidence="10">Cell membrane</location>
    </subcellularLocation>
    <subcellularLocation>
        <location evidence="1">Endomembrane system</location>
        <topology evidence="1">Multi-pass membrane protein</topology>
    </subcellularLocation>
</comment>
<evidence type="ECO:0000259" key="11">
    <source>
        <dbReference type="Pfam" id="PF02366"/>
    </source>
</evidence>
<evidence type="ECO:0000256" key="10">
    <source>
        <dbReference type="RuleBase" id="RU367007"/>
    </source>
</evidence>
<dbReference type="EMBL" id="JBBMFT010000005">
    <property type="protein sequence ID" value="MEQ2456775.1"/>
    <property type="molecule type" value="Genomic_DNA"/>
</dbReference>
<feature type="transmembrane region" description="Helical" evidence="10">
    <location>
        <begin position="284"/>
        <end position="302"/>
    </location>
</feature>
<dbReference type="InterPro" id="IPR027005">
    <property type="entry name" value="PMT-like"/>
</dbReference>
<evidence type="ECO:0000259" key="12">
    <source>
        <dbReference type="Pfam" id="PF16192"/>
    </source>
</evidence>
<keyword evidence="14" id="KW-1185">Reference proteome</keyword>
<dbReference type="Pfam" id="PF16192">
    <property type="entry name" value="PMT_4TMC"/>
    <property type="match status" value="1"/>
</dbReference>
<feature type="transmembrane region" description="Helical" evidence="10">
    <location>
        <begin position="376"/>
        <end position="404"/>
    </location>
</feature>
<dbReference type="PANTHER" id="PTHR10050">
    <property type="entry name" value="DOLICHYL-PHOSPHATE-MANNOSE--PROTEIN MANNOSYLTRANSFERASE"/>
    <property type="match status" value="1"/>
</dbReference>
<evidence type="ECO:0000256" key="8">
    <source>
        <dbReference type="ARBA" id="ARBA00023136"/>
    </source>
</evidence>
<evidence type="ECO:0000256" key="2">
    <source>
        <dbReference type="ARBA" id="ARBA00004922"/>
    </source>
</evidence>
<keyword evidence="8 10" id="KW-0472">Membrane</keyword>
<comment type="pathway">
    <text evidence="2 10">Protein modification; protein glycosylation.</text>
</comment>
<evidence type="ECO:0000256" key="9">
    <source>
        <dbReference type="ARBA" id="ARBA00093617"/>
    </source>
</evidence>
<comment type="similarity">
    <text evidence="3 10">Belongs to the glycosyltransferase 39 family.</text>
</comment>
<organism evidence="13 14">
    <name type="scientific">Flavonifractor hominis</name>
    <dbReference type="NCBI Taxonomy" id="3133178"/>
    <lineage>
        <taxon>Bacteria</taxon>
        <taxon>Bacillati</taxon>
        <taxon>Bacillota</taxon>
        <taxon>Clostridia</taxon>
        <taxon>Eubacteriales</taxon>
        <taxon>Oscillospiraceae</taxon>
        <taxon>Flavonifractor</taxon>
    </lineage>
</organism>
<keyword evidence="7 10" id="KW-1133">Transmembrane helix</keyword>
<evidence type="ECO:0000256" key="3">
    <source>
        <dbReference type="ARBA" id="ARBA00007222"/>
    </source>
</evidence>
<dbReference type="Pfam" id="PF02366">
    <property type="entry name" value="PMT"/>
    <property type="match status" value="1"/>
</dbReference>
<feature type="transmembrane region" description="Helical" evidence="10">
    <location>
        <begin position="567"/>
        <end position="588"/>
    </location>
</feature>
<comment type="caution">
    <text evidence="13">The sequence shown here is derived from an EMBL/GenBank/DDBJ whole genome shotgun (WGS) entry which is preliminary data.</text>
</comment>
<keyword evidence="10" id="KW-1003">Cell membrane</keyword>
<proteinExistence type="inferred from homology"/>
<feature type="transmembrane region" description="Helical" evidence="10">
    <location>
        <begin position="542"/>
        <end position="561"/>
    </location>
</feature>
<feature type="transmembrane region" description="Helical" evidence="10">
    <location>
        <begin position="425"/>
        <end position="446"/>
    </location>
</feature>
<evidence type="ECO:0000256" key="5">
    <source>
        <dbReference type="ARBA" id="ARBA00022679"/>
    </source>
</evidence>
<feature type="transmembrane region" description="Helical" evidence="10">
    <location>
        <begin position="339"/>
        <end position="356"/>
    </location>
</feature>
<name>A0ABV1ERZ3_9FIRM</name>
<feature type="transmembrane region" description="Helical" evidence="10">
    <location>
        <begin position="509"/>
        <end position="530"/>
    </location>
</feature>
<feature type="transmembrane region" description="Helical" evidence="10">
    <location>
        <begin position="600"/>
        <end position="624"/>
    </location>
</feature>
<keyword evidence="6 10" id="KW-0812">Transmembrane</keyword>
<evidence type="ECO:0000313" key="14">
    <source>
        <dbReference type="Proteomes" id="UP001440599"/>
    </source>
</evidence>
<dbReference type="EC" id="2.4.1.-" evidence="10"/>
<protein>
    <recommendedName>
        <fullName evidence="9 10">Polyprenol-phosphate-mannose--protein mannosyltransferase</fullName>
        <ecNumber evidence="10">2.4.1.-</ecNumber>
    </recommendedName>
</protein>
<evidence type="ECO:0000313" key="13">
    <source>
        <dbReference type="EMBL" id="MEQ2456775.1"/>
    </source>
</evidence>
<dbReference type="PANTHER" id="PTHR10050:SF53">
    <property type="entry name" value="CHROMOSOME UNDETERMINED SCAFFOLD_67, WHOLE GENOME SHOTGUN SEQUENCE"/>
    <property type="match status" value="1"/>
</dbReference>
<sequence>MNPARYIVYLFPLVTVALLVYFFLWYWQTQRTPLAQQLVPEPARPRFRFAGTCHPMVRRDALPVLLITAVYAVTAFAHLGSFQAPQNAWDFGDGKTETFVLPESVLVSKLWYYPQLGTGKYQVEISTDGTTWLSLWSKTDPEDEDESIYYWADGEGFEDSYALTQNYNQLFKWNEIELDNPQYIRYLRITGQSNKGLLELGELALFDEAGNRIDPGAPDNPLFDEQDTVPESISYYNSAYFDEIYHPRTAYEHIQGVYPYEISHPPLGKLILGMGIRLFGMTPFGWRFMGTLFGVGMLPLLYVFLKNLFGRTSIATCGTILLAADFMHLTQTRLATIDTYAFFFILLMYYFMYRYLVLPAGASFKRCALPLFLSGLFWGIGAASKWTVIYGCTGLVVLYFIGLYQKLRDWPEETRRERLGWTVKILAFSVLVFALIPAVIYTLSYLPYAAASGDLSLQNLIHEMWENQKYMLSYHSGVNDSHPYSSRWYQWLLDIRPILYYMDNSVSGYTTRFAAFVNPVVCWGGLLAILSTAVQAVRRRCGIALFLFIGYLAQLVPWFFIGRTTFAYHYFPSVLFLVLALGYVFYTLSQQEDLVSWKPAMYAVTGGAVGLYALFYPVLVGIQIPSWYGTYILRWFPSWPF</sequence>
<accession>A0ABV1ERZ3</accession>